<dbReference type="RefSeq" id="WP_008067396.1">
    <property type="nucleotide sequence ID" value="NZ_AQWK01000006.1"/>
</dbReference>
<comment type="caution">
    <text evidence="4">The sequence shown here is derived from an EMBL/GenBank/DDBJ whole genome shotgun (WGS) entry which is preliminary data.</text>
</comment>
<evidence type="ECO:0000256" key="3">
    <source>
        <dbReference type="SAM" id="SignalP"/>
    </source>
</evidence>
<dbReference type="Gene3D" id="3.40.50.1820">
    <property type="entry name" value="alpha/beta hydrolase"/>
    <property type="match status" value="1"/>
</dbReference>
<keyword evidence="2" id="KW-0378">Hydrolase</keyword>
<dbReference type="Pfam" id="PF00756">
    <property type="entry name" value="Esterase"/>
    <property type="match status" value="1"/>
</dbReference>
<evidence type="ECO:0000256" key="1">
    <source>
        <dbReference type="ARBA" id="ARBA00005622"/>
    </source>
</evidence>
<dbReference type="HOGENOM" id="CLU_039834_3_0_5"/>
<accession>F1ZB39</accession>
<evidence type="ECO:0000256" key="2">
    <source>
        <dbReference type="ARBA" id="ARBA00022801"/>
    </source>
</evidence>
<keyword evidence="3" id="KW-0732">Signal</keyword>
<dbReference type="AlphaFoldDB" id="F1ZB39"/>
<dbReference type="EMBL" id="AEWJ01000044">
    <property type="protein sequence ID" value="EGD58094.1"/>
    <property type="molecule type" value="Genomic_DNA"/>
</dbReference>
<dbReference type="InParanoid" id="F1ZB39"/>
<dbReference type="GO" id="GO:0016788">
    <property type="term" value="F:hydrolase activity, acting on ester bonds"/>
    <property type="evidence" value="ECO:0007669"/>
    <property type="project" value="TreeGrafter"/>
</dbReference>
<comment type="similarity">
    <text evidence="1">Belongs to the esterase D family.</text>
</comment>
<dbReference type="PANTHER" id="PTHR40841:SF2">
    <property type="entry name" value="SIDEROPHORE-DEGRADING ESTERASE (EUROFUNG)"/>
    <property type="match status" value="1"/>
</dbReference>
<reference evidence="4 5" key="1">
    <citation type="journal article" date="2012" name="J. Bacteriol.">
        <title>Draft Genome Sequence of Novosphingobium nitrogenifigens Y88T.</title>
        <authorList>
            <person name="Strabala T.J."/>
            <person name="Macdonald L."/>
            <person name="Liu V."/>
            <person name="Smit A.M."/>
        </authorList>
    </citation>
    <scope>NUCLEOTIDE SEQUENCE [LARGE SCALE GENOMIC DNA]</scope>
    <source>
        <strain evidence="4 5">DSM 19370</strain>
    </source>
</reference>
<dbReference type="eggNOG" id="COG2819">
    <property type="taxonomic scope" value="Bacteria"/>
</dbReference>
<sequence>MSFPTVFRLAATAAALAVPLLSGSVRAETSATYPPVVLPGTQDRVLAMMPGRPCCRLLISVPEGKAPAAGWPVIYILDGNSVFGTLRDEVRRESADTYEAPAVIVAIGYPGDDPWNDAQRQHDLTPALPSGRAPIGPAGYAIPDTGGAERFLDYIANVVKPSITRDFPVDPHRQTLAGHSLGGLFTLYTAFTRPDLFQTYAAMSPSIWYGDRYILDIEDKTRALRAGRPVHARLLLTIGGCEQTPGECDPGVPGSVQKNDWLQWQGRMVDDVRQMADRLNGARTGIDAQAVVFAGEHHESVLGTSIARLVRFALSPAEQRPVAGERKP</sequence>
<feature type="signal peptide" evidence="3">
    <location>
        <begin position="1"/>
        <end position="27"/>
    </location>
</feature>
<dbReference type="InterPro" id="IPR000801">
    <property type="entry name" value="Esterase-like"/>
</dbReference>
<feature type="chain" id="PRO_5003277941" evidence="3">
    <location>
        <begin position="28"/>
        <end position="328"/>
    </location>
</feature>
<organism evidence="4 5">
    <name type="scientific">Novosphingobium nitrogenifigens DSM 19370</name>
    <dbReference type="NCBI Taxonomy" id="983920"/>
    <lineage>
        <taxon>Bacteria</taxon>
        <taxon>Pseudomonadati</taxon>
        <taxon>Pseudomonadota</taxon>
        <taxon>Alphaproteobacteria</taxon>
        <taxon>Sphingomonadales</taxon>
        <taxon>Sphingomonadaceae</taxon>
        <taxon>Novosphingobium</taxon>
    </lineage>
</organism>
<dbReference type="InterPro" id="IPR029058">
    <property type="entry name" value="AB_hydrolase_fold"/>
</dbReference>
<protein>
    <submittedName>
        <fullName evidence="4">YuiI</fullName>
    </submittedName>
</protein>
<evidence type="ECO:0000313" key="5">
    <source>
        <dbReference type="Proteomes" id="UP000004728"/>
    </source>
</evidence>
<gene>
    <name evidence="4" type="ORF">Y88_0146</name>
</gene>
<dbReference type="STRING" id="983920.Y88_0146"/>
<name>F1ZB39_9SPHN</name>
<dbReference type="InterPro" id="IPR052558">
    <property type="entry name" value="Siderophore_Hydrolase_D"/>
</dbReference>
<dbReference type="OrthoDB" id="5523653at2"/>
<evidence type="ECO:0000313" key="4">
    <source>
        <dbReference type="EMBL" id="EGD58094.1"/>
    </source>
</evidence>
<keyword evidence="5" id="KW-1185">Reference proteome</keyword>
<dbReference type="SUPFAM" id="SSF53474">
    <property type="entry name" value="alpha/beta-Hydrolases"/>
    <property type="match status" value="1"/>
</dbReference>
<proteinExistence type="inferred from homology"/>
<dbReference type="Proteomes" id="UP000004728">
    <property type="component" value="Unassembled WGS sequence"/>
</dbReference>
<dbReference type="PANTHER" id="PTHR40841">
    <property type="entry name" value="SIDEROPHORE TRIACETYLFUSARININE C ESTERASE"/>
    <property type="match status" value="1"/>
</dbReference>